<proteinExistence type="predicted"/>
<name>A0A645EBJ8_9ZZZZ</name>
<sequence>MAFPAREEADFFGLFNLQNLERVVQFGNVDILRFHAGHGIRLIRAQANGQEVARFRAVGNHMRIRCGSDARNAHELLVSKAKRFLFILRNQKNRRRSVGNGAHIELPQRVGHDGIGGVDVGGVGDALQHDRALNMRNGVMAGVVVVFDGYDRKILALHAELIHAEAREQARERRQRAAVFVFRFRMQHGCNEVRAFPAAHFAHAFAADDQNAVAHAGCNGHDAQLHGGSAGGGAVFHGLRHRGANVERIDNRAGRAADAADHAGAH</sequence>
<evidence type="ECO:0000313" key="1">
    <source>
        <dbReference type="EMBL" id="MPM98701.1"/>
    </source>
</evidence>
<protein>
    <submittedName>
        <fullName evidence="1">Uncharacterized protein</fullName>
    </submittedName>
</protein>
<organism evidence="1">
    <name type="scientific">bioreactor metagenome</name>
    <dbReference type="NCBI Taxonomy" id="1076179"/>
    <lineage>
        <taxon>unclassified sequences</taxon>
        <taxon>metagenomes</taxon>
        <taxon>ecological metagenomes</taxon>
    </lineage>
</organism>
<dbReference type="EMBL" id="VSSQ01044836">
    <property type="protein sequence ID" value="MPM98701.1"/>
    <property type="molecule type" value="Genomic_DNA"/>
</dbReference>
<gene>
    <name evidence="1" type="ORF">SDC9_145889</name>
</gene>
<reference evidence="1" key="1">
    <citation type="submission" date="2019-08" db="EMBL/GenBank/DDBJ databases">
        <authorList>
            <person name="Kucharzyk K."/>
            <person name="Murdoch R.W."/>
            <person name="Higgins S."/>
            <person name="Loffler F."/>
        </authorList>
    </citation>
    <scope>NUCLEOTIDE SEQUENCE</scope>
</reference>
<accession>A0A645EBJ8</accession>
<dbReference type="AlphaFoldDB" id="A0A645EBJ8"/>
<comment type="caution">
    <text evidence="1">The sequence shown here is derived from an EMBL/GenBank/DDBJ whole genome shotgun (WGS) entry which is preliminary data.</text>
</comment>